<keyword evidence="6 9" id="KW-1133">Transmembrane helix</keyword>
<dbReference type="Pfam" id="PF06664">
    <property type="entry name" value="WLS-like_TM"/>
    <property type="match status" value="1"/>
</dbReference>
<dbReference type="Bgee" id="ENSCJAG00000017517">
    <property type="expression patterns" value="Expressed in ovary and 6 other cell types or tissues"/>
</dbReference>
<gene>
    <name evidence="12" type="primary">WLS</name>
</gene>
<dbReference type="Proteomes" id="UP000008225">
    <property type="component" value="Chromosome 7"/>
</dbReference>
<proteinExistence type="inferred from homology"/>
<dbReference type="GeneTree" id="ENSGT00390000005897"/>
<dbReference type="AlphaFoldDB" id="A0A5F4W2J2"/>
<reference evidence="12" key="2">
    <citation type="submission" date="2025-08" db="UniProtKB">
        <authorList>
            <consortium name="Ensembl"/>
        </authorList>
    </citation>
    <scope>IDENTIFICATION</scope>
</reference>
<dbReference type="Ensembl" id="ENSCJAT00000106708.2">
    <property type="protein sequence ID" value="ENSCJAP00000072054.2"/>
    <property type="gene ID" value="ENSCJAG00000017517.5"/>
</dbReference>
<dbReference type="PANTHER" id="PTHR13449">
    <property type="entry name" value="INTEGRAL MEMBRANE PROTEIN GPR177"/>
    <property type="match status" value="1"/>
</dbReference>
<dbReference type="InterPro" id="IPR053936">
    <property type="entry name" value="WLS_GOLD"/>
</dbReference>
<evidence type="ECO:0000256" key="3">
    <source>
        <dbReference type="ARBA" id="ARBA00022473"/>
    </source>
</evidence>
<sequence>MAGAIIENMSTKKLCIVGGILLVFQIIAFLVGGLIAPGPTTAVSYMSVKCVDARKNHHKTKWLMPWGPNQCDKIRDIEEAIPREIEANDIVFSVHIPLPSMEMSPWFQFMLFILQLDIAFKLNNQIRENAEVSMDVSLAYRDDAFAEWTEMAHERVPRKLKCTFASPKVTEGHWKWGGVTVQVNSAFFTGIYGMWNLYVFALMFLYAPSHKNYGEDQSNGDLGVHSGEELQLTTTITHVDGPTEIYKLTRKEAQE</sequence>
<dbReference type="InterPro" id="IPR047843">
    <property type="entry name" value="WLS-like_TM"/>
</dbReference>
<dbReference type="GO" id="GO:0061355">
    <property type="term" value="P:Wnt protein secretion"/>
    <property type="evidence" value="ECO:0007669"/>
    <property type="project" value="TreeGrafter"/>
</dbReference>
<feature type="transmembrane region" description="Helical" evidence="9">
    <location>
        <begin position="186"/>
        <end position="207"/>
    </location>
</feature>
<dbReference type="PANTHER" id="PTHR13449:SF2">
    <property type="entry name" value="PROTEIN WNTLESS HOMOLOG"/>
    <property type="match status" value="1"/>
</dbReference>
<feature type="domain" description="Wntless-like transmembrane" evidence="10">
    <location>
        <begin position="181"/>
        <end position="210"/>
    </location>
</feature>
<accession>A0A5F4W2J2</accession>
<reference evidence="12" key="1">
    <citation type="submission" date="2009-03" db="EMBL/GenBank/DDBJ databases">
        <authorList>
            <person name="Warren W."/>
            <person name="Ye L."/>
            <person name="Minx P."/>
            <person name="Worley K."/>
            <person name="Gibbs R."/>
            <person name="Wilson R.K."/>
        </authorList>
    </citation>
    <scope>NUCLEOTIDE SEQUENCE [LARGE SCALE GENOMIC DNA]</scope>
</reference>
<evidence type="ECO:0000256" key="6">
    <source>
        <dbReference type="ARBA" id="ARBA00022989"/>
    </source>
</evidence>
<feature type="domain" description="Wntless GOLD" evidence="11">
    <location>
        <begin position="48"/>
        <end position="169"/>
    </location>
</feature>
<organism evidence="12 13">
    <name type="scientific">Callithrix jacchus</name>
    <name type="common">White-tufted-ear marmoset</name>
    <name type="synonym">Simia Jacchus</name>
    <dbReference type="NCBI Taxonomy" id="9483"/>
    <lineage>
        <taxon>Eukaryota</taxon>
        <taxon>Metazoa</taxon>
        <taxon>Chordata</taxon>
        <taxon>Craniata</taxon>
        <taxon>Vertebrata</taxon>
        <taxon>Euteleostomi</taxon>
        <taxon>Mammalia</taxon>
        <taxon>Eutheria</taxon>
        <taxon>Euarchontoglires</taxon>
        <taxon>Primates</taxon>
        <taxon>Haplorrhini</taxon>
        <taxon>Platyrrhini</taxon>
        <taxon>Cebidae</taxon>
        <taxon>Callitrichinae</taxon>
        <taxon>Callithrix</taxon>
        <taxon>Callithrix</taxon>
    </lineage>
</organism>
<dbReference type="GO" id="GO:0000139">
    <property type="term" value="C:Golgi membrane"/>
    <property type="evidence" value="ECO:0007669"/>
    <property type="project" value="UniProtKB-SubCell"/>
</dbReference>
<reference evidence="12" key="3">
    <citation type="submission" date="2025-09" db="UniProtKB">
        <authorList>
            <consortium name="Ensembl"/>
        </authorList>
    </citation>
    <scope>IDENTIFICATION</scope>
</reference>
<comment type="similarity">
    <text evidence="2">Belongs to the wntless family.</text>
</comment>
<dbReference type="Pfam" id="PF21883">
    <property type="entry name" value="WLS_GOLD"/>
    <property type="match status" value="1"/>
</dbReference>
<keyword evidence="8 9" id="KW-0472">Membrane</keyword>
<evidence type="ECO:0000256" key="2">
    <source>
        <dbReference type="ARBA" id="ARBA00008148"/>
    </source>
</evidence>
<evidence type="ECO:0000313" key="13">
    <source>
        <dbReference type="Proteomes" id="UP000008225"/>
    </source>
</evidence>
<dbReference type="InterPro" id="IPR009551">
    <property type="entry name" value="Wntless"/>
</dbReference>
<dbReference type="GO" id="GO:0017147">
    <property type="term" value="F:Wnt-protein binding"/>
    <property type="evidence" value="ECO:0007669"/>
    <property type="project" value="InterPro"/>
</dbReference>
<name>A0A5F4W2J2_CALJA</name>
<evidence type="ECO:0000256" key="9">
    <source>
        <dbReference type="SAM" id="Phobius"/>
    </source>
</evidence>
<keyword evidence="3" id="KW-0217">Developmental protein</keyword>
<feature type="transmembrane region" description="Helical" evidence="9">
    <location>
        <begin position="14"/>
        <end position="36"/>
    </location>
</feature>
<comment type="subcellular location">
    <subcellularLocation>
        <location evidence="1">Golgi apparatus membrane</location>
        <topology evidence="1">Multi-pass membrane protein</topology>
    </subcellularLocation>
</comment>
<keyword evidence="4" id="KW-0879">Wnt signaling pathway</keyword>
<evidence type="ECO:0000256" key="4">
    <source>
        <dbReference type="ARBA" id="ARBA00022687"/>
    </source>
</evidence>
<evidence type="ECO:0000256" key="7">
    <source>
        <dbReference type="ARBA" id="ARBA00023034"/>
    </source>
</evidence>
<evidence type="ECO:0000313" key="12">
    <source>
        <dbReference type="Ensembl" id="ENSCJAP00000072054.2"/>
    </source>
</evidence>
<keyword evidence="5 9" id="KW-0812">Transmembrane</keyword>
<evidence type="ECO:0000256" key="8">
    <source>
        <dbReference type="ARBA" id="ARBA00023136"/>
    </source>
</evidence>
<evidence type="ECO:0000256" key="1">
    <source>
        <dbReference type="ARBA" id="ARBA00004653"/>
    </source>
</evidence>
<evidence type="ECO:0000256" key="5">
    <source>
        <dbReference type="ARBA" id="ARBA00022692"/>
    </source>
</evidence>
<keyword evidence="7" id="KW-0333">Golgi apparatus</keyword>
<protein>
    <submittedName>
        <fullName evidence="12">Wnt ligand secretion mediator</fullName>
    </submittedName>
</protein>
<evidence type="ECO:0000259" key="11">
    <source>
        <dbReference type="Pfam" id="PF21883"/>
    </source>
</evidence>
<evidence type="ECO:0000259" key="10">
    <source>
        <dbReference type="Pfam" id="PF06664"/>
    </source>
</evidence>
<dbReference type="GO" id="GO:0016055">
    <property type="term" value="P:Wnt signaling pathway"/>
    <property type="evidence" value="ECO:0007669"/>
    <property type="project" value="UniProtKB-KW"/>
</dbReference>
<dbReference type="GO" id="GO:0006886">
    <property type="term" value="P:intracellular protein transport"/>
    <property type="evidence" value="ECO:0007669"/>
    <property type="project" value="TreeGrafter"/>
</dbReference>
<keyword evidence="13" id="KW-1185">Reference proteome</keyword>